<dbReference type="EMBL" id="JADOEL010000001">
    <property type="protein sequence ID" value="MBF8176205.1"/>
    <property type="molecule type" value="Genomic_DNA"/>
</dbReference>
<dbReference type="InterPro" id="IPR032710">
    <property type="entry name" value="NTF2-like_dom_sf"/>
</dbReference>
<proteinExistence type="predicted"/>
<evidence type="ECO:0000313" key="2">
    <source>
        <dbReference type="Proteomes" id="UP000657372"/>
    </source>
</evidence>
<accession>A0ABS0EMX6</accession>
<protein>
    <submittedName>
        <fullName evidence="1">Oxalurate catabolism protein HpxZ</fullName>
    </submittedName>
</protein>
<evidence type="ECO:0000313" key="1">
    <source>
        <dbReference type="EMBL" id="MBF8176205.1"/>
    </source>
</evidence>
<dbReference type="Pfam" id="PF11533">
    <property type="entry name" value="AtzH-like"/>
    <property type="match status" value="1"/>
</dbReference>
<dbReference type="Gene3D" id="3.10.450.50">
    <property type="match status" value="1"/>
</dbReference>
<dbReference type="SUPFAM" id="SSF54427">
    <property type="entry name" value="NTF2-like"/>
    <property type="match status" value="1"/>
</dbReference>
<comment type="caution">
    <text evidence="1">The sequence shown here is derived from an EMBL/GenBank/DDBJ whole genome shotgun (WGS) entry which is preliminary data.</text>
</comment>
<sequence>MMDINHAPTLQEVELAFDAYEQALVGNDVAKLDELFWNNDATLRYGATENLVGYDAIRDFRSQRPAANLARTVTSRHVTTFGTDCAVANITFSKNGDTRIGRQTQTWVRFPDGWHVVAAHVSWMDVK</sequence>
<keyword evidence="2" id="KW-1185">Reference proteome</keyword>
<dbReference type="NCBIfam" id="NF033625">
    <property type="entry name" value="HpxZ"/>
    <property type="match status" value="1"/>
</dbReference>
<organism evidence="1 2">
    <name type="scientific">Herminiimonas contaminans</name>
    <dbReference type="NCBI Taxonomy" id="1111140"/>
    <lineage>
        <taxon>Bacteria</taxon>
        <taxon>Pseudomonadati</taxon>
        <taxon>Pseudomonadota</taxon>
        <taxon>Betaproteobacteria</taxon>
        <taxon>Burkholderiales</taxon>
        <taxon>Oxalobacteraceae</taxon>
        <taxon>Herminiimonas</taxon>
    </lineage>
</organism>
<dbReference type="InterPro" id="IPR024507">
    <property type="entry name" value="AtzH-like"/>
</dbReference>
<reference evidence="1 2" key="1">
    <citation type="submission" date="2020-11" db="EMBL/GenBank/DDBJ databases">
        <title>WGS of Herminiimonas contaminans strain Marseille-Q4544 isolated from planarians Schmidtea mediterranea.</title>
        <authorList>
            <person name="Kangale L."/>
        </authorList>
    </citation>
    <scope>NUCLEOTIDE SEQUENCE [LARGE SCALE GENOMIC DNA]</scope>
    <source>
        <strain evidence="1 2">Marseille-Q4544</strain>
    </source>
</reference>
<dbReference type="RefSeq" id="WP_175625131.1">
    <property type="nucleotide sequence ID" value="NZ_JADOEL010000001.1"/>
</dbReference>
<dbReference type="Proteomes" id="UP000657372">
    <property type="component" value="Unassembled WGS sequence"/>
</dbReference>
<name>A0ABS0EMX6_9BURK</name>
<gene>
    <name evidence="1" type="primary">hpxZ</name>
    <name evidence="1" type="ORF">IXC47_00760</name>
</gene>